<sequence length="239" mass="25571">MAMTSPWGGVYGGPAPGARRPCEGSDATQRLPPSPRALPSSCQQASGQLEQAALGQQALGTVVDVLQSARGLGQRSPRLCLFDPRTRQLEQAAATREGEECDVERPQGIPGDDTALNGIRLHCARGNAELNTHVVESQSGRWGVWSEPLWCPGGGFLVAFSLRVEAPVTPGDNTAANNVRFRCSDGTELQGPGLAWGEFGDWSEPCPKGVCGLQTKIERPRGLRDDTAINDARFFCCRN</sequence>
<evidence type="ECO:0000313" key="4">
    <source>
        <dbReference type="Proteomes" id="UP000314985"/>
    </source>
</evidence>
<reference evidence="3" key="2">
    <citation type="submission" date="2025-05" db="UniProtKB">
        <authorList>
            <consortium name="Ensembl"/>
        </authorList>
    </citation>
    <scope>IDENTIFICATION</scope>
</reference>
<dbReference type="Pfam" id="PF03762">
    <property type="entry name" value="VOMI"/>
    <property type="match status" value="1"/>
</dbReference>
<evidence type="ECO:0000313" key="2">
    <source>
        <dbReference type="Ensembl" id="ENSSSCP00035014767.1"/>
    </source>
</evidence>
<dbReference type="InterPro" id="IPR005515">
    <property type="entry name" value="VOMI"/>
</dbReference>
<reference evidence="3 4" key="1">
    <citation type="submission" date="2017-08" db="EMBL/GenBank/DDBJ databases">
        <title>USMARCv1.0.</title>
        <authorList>
            <person name="Hannum G.I."/>
            <person name="Koren S."/>
            <person name="Schroeder S.G."/>
            <person name="Chin S.C."/>
            <person name="Nonneman D.J."/>
            <person name="Becker S.A."/>
            <person name="Rosen B.D."/>
            <person name="Bickhart D.M."/>
            <person name="Putnam N.H."/>
            <person name="Green R.E."/>
            <person name="Tuggle C.K."/>
            <person name="Liu H."/>
            <person name="Rohrer G.A."/>
            <person name="Warr A."/>
            <person name="Hall R."/>
            <person name="Kim K."/>
            <person name="Hume D.A."/>
            <person name="Talbot R."/>
            <person name="Chow W."/>
            <person name="Howe K."/>
            <person name="Schwartz A.S."/>
            <person name="Watson M."/>
            <person name="Archibald A.L."/>
            <person name="Phillippy A.M."/>
            <person name="Smith T.P.L."/>
        </authorList>
    </citation>
    <scope>NUCLEOTIDE SEQUENCE [LARGE SCALE GENOMIC DNA]</scope>
</reference>
<dbReference type="Ensembl" id="ENSSSCT00035037029.1">
    <property type="protein sequence ID" value="ENSSSCP00035014767.1"/>
    <property type="gene ID" value="ENSSSCG00035027984.1"/>
</dbReference>
<evidence type="ECO:0000313" key="3">
    <source>
        <dbReference type="Ensembl" id="ENSSSCP00070033533.1"/>
    </source>
</evidence>
<dbReference type="InterPro" id="IPR036706">
    <property type="entry name" value="VOMI_sf"/>
</dbReference>
<dbReference type="PANTHER" id="PTHR18841">
    <property type="entry name" value="VITELLINE MEMBRANE OUTER LAYER PROTEIN I-RELATED"/>
    <property type="match status" value="1"/>
</dbReference>
<gene>
    <name evidence="2" type="primary">VMO1</name>
</gene>
<organism evidence="3 4">
    <name type="scientific">Sus scrofa</name>
    <name type="common">Pig</name>
    <dbReference type="NCBI Taxonomy" id="9823"/>
    <lineage>
        <taxon>Eukaryota</taxon>
        <taxon>Metazoa</taxon>
        <taxon>Chordata</taxon>
        <taxon>Craniata</taxon>
        <taxon>Vertebrata</taxon>
        <taxon>Euteleostomi</taxon>
        <taxon>Mammalia</taxon>
        <taxon>Eutheria</taxon>
        <taxon>Laurasiatheria</taxon>
        <taxon>Artiodactyla</taxon>
        <taxon>Suina</taxon>
        <taxon>Suidae</taxon>
        <taxon>Sus</taxon>
    </lineage>
</organism>
<feature type="region of interest" description="Disordered" evidence="1">
    <location>
        <begin position="93"/>
        <end position="112"/>
    </location>
</feature>
<dbReference type="Proteomes" id="UP000694720">
    <property type="component" value="Unplaced"/>
</dbReference>
<name>A0A4X1UYR2_PIG</name>
<proteinExistence type="predicted"/>
<dbReference type="SUPFAM" id="SSF51092">
    <property type="entry name" value="Vitelline membrane outer protein-I (VMO-I)"/>
    <property type="match status" value="1"/>
</dbReference>
<dbReference type="Proteomes" id="UP000314985">
    <property type="component" value="Chromosome 12"/>
</dbReference>
<accession>A0A4X1UYR2</accession>
<dbReference type="Gene3D" id="2.100.10.20">
    <property type="entry name" value="Vitelline membrane outer layer protein I (VOMI)"/>
    <property type="match status" value="1"/>
</dbReference>
<dbReference type="PANTHER" id="PTHR18841:SF2">
    <property type="entry name" value="VITELLINE MEMBRANE OUTER LAYER PROTEIN 1 HOMOLOG"/>
    <property type="match status" value="1"/>
</dbReference>
<dbReference type="AlphaFoldDB" id="A0A4X1UYR2"/>
<evidence type="ECO:0000256" key="1">
    <source>
        <dbReference type="SAM" id="MobiDB-lite"/>
    </source>
</evidence>
<feature type="region of interest" description="Disordered" evidence="1">
    <location>
        <begin position="1"/>
        <end position="41"/>
    </location>
</feature>
<dbReference type="Ensembl" id="ENSSSCT00070040027.1">
    <property type="protein sequence ID" value="ENSSSCP00070033533.1"/>
    <property type="gene ID" value="ENSSSCG00070020176.1"/>
</dbReference>
<protein>
    <submittedName>
        <fullName evidence="3">Vitelline membrane outer layer 1 homolog</fullName>
    </submittedName>
</protein>